<feature type="domain" description="HDOD" evidence="1">
    <location>
        <begin position="258"/>
        <end position="445"/>
    </location>
</feature>
<dbReference type="EMBL" id="AP013066">
    <property type="protein sequence ID" value="BAN33913.1"/>
    <property type="molecule type" value="Genomic_DNA"/>
</dbReference>
<dbReference type="Pfam" id="PF08668">
    <property type="entry name" value="HDOD"/>
    <property type="match status" value="1"/>
</dbReference>
<dbReference type="Proteomes" id="UP000015559">
    <property type="component" value="Chromosome"/>
</dbReference>
<evidence type="ECO:0000313" key="2">
    <source>
        <dbReference type="EMBL" id="BAN33913.1"/>
    </source>
</evidence>
<dbReference type="InterPro" id="IPR013976">
    <property type="entry name" value="HDOD"/>
</dbReference>
<organism evidence="2 3">
    <name type="scientific">Sulfuricella denitrificans (strain DSM 22764 / NBRC 105220 / skB26)</name>
    <dbReference type="NCBI Taxonomy" id="1163617"/>
    <lineage>
        <taxon>Bacteria</taxon>
        <taxon>Pseudomonadati</taxon>
        <taxon>Pseudomonadota</taxon>
        <taxon>Betaproteobacteria</taxon>
        <taxon>Nitrosomonadales</taxon>
        <taxon>Sulfuricellaceae</taxon>
        <taxon>Sulfuricella</taxon>
    </lineage>
</organism>
<dbReference type="SMART" id="SM00052">
    <property type="entry name" value="EAL"/>
    <property type="match status" value="1"/>
</dbReference>
<dbReference type="InterPro" id="IPR035919">
    <property type="entry name" value="EAL_sf"/>
</dbReference>
<accession>S6AAN7</accession>
<gene>
    <name evidence="2" type="ORF">SCD_n00064</name>
</gene>
<dbReference type="eggNOG" id="COG3434">
    <property type="taxonomic scope" value="Bacteria"/>
</dbReference>
<dbReference type="PANTHER" id="PTHR33525">
    <property type="match status" value="1"/>
</dbReference>
<name>S6AAN7_SULDS</name>
<dbReference type="HOGENOM" id="CLU_044951_1_1_4"/>
<dbReference type="AlphaFoldDB" id="S6AAN7"/>
<dbReference type="Gene3D" id="3.20.20.450">
    <property type="entry name" value="EAL domain"/>
    <property type="match status" value="1"/>
</dbReference>
<proteinExistence type="predicted"/>
<protein>
    <submittedName>
        <fullName evidence="2">Diguanylate phosphodiesterase</fullName>
    </submittedName>
</protein>
<keyword evidence="3" id="KW-1185">Reference proteome</keyword>
<dbReference type="SUPFAM" id="SSF109604">
    <property type="entry name" value="HD-domain/PDEase-like"/>
    <property type="match status" value="1"/>
</dbReference>
<sequence>MHASVLLLDVMRRAYMLEKYLRLITGGRDRSFTPPPGGIETLLDNPEHETRAGAKATLQRFLGRQPILDDASRIVGYELKIRSGVLSPEELTEGARQQAQNEMLVIGVIDLAFQKALGAKLTFISLSPSMLDNPLLNELPAKNIVVAICPEKTDIQELVERCRELTARGIQIALEDFEYRPELNPLLELCRYVRINTRQYDALQLSEQAVALLKMHGPTLIATQVETEEAFEAYRKLSFNLFQGYYFTCLQPAAPHRMDSNRIRVMELLNLVINRADIHALEEKVKLDAALTYRLLNYINSPANGMQKQIQSIGHAITLIGYDQLYRWLTLLMFSSGKADERSRSLLKNALVRGRFCESLGKTRLRPAELGGLFIVGIFSLLDALLNIPMGDALARLNLPKPVVDALIRREGLYAPYLQLAIACENFDQDTISRYSTDCGLDADAVNVAHVNALIWSEQIEV</sequence>
<evidence type="ECO:0000259" key="1">
    <source>
        <dbReference type="PROSITE" id="PS51833"/>
    </source>
</evidence>
<dbReference type="InterPro" id="IPR052340">
    <property type="entry name" value="RNase_Y/CdgJ"/>
</dbReference>
<reference evidence="2 3" key="1">
    <citation type="journal article" date="2012" name="Appl. Environ. Microbiol.">
        <title>Draft genome sequence of a psychrotolerant sulfur-oxidizing bacterium, Sulfuricella denitrificans skB26, and proteomic insights into cold adaptation.</title>
        <authorList>
            <person name="Watanabe T."/>
            <person name="Kojima H."/>
            <person name="Fukui M."/>
        </authorList>
    </citation>
    <scope>NUCLEOTIDE SEQUENCE [LARGE SCALE GENOMIC DNA]</scope>
    <source>
        <strain evidence="3">skB26</strain>
    </source>
</reference>
<dbReference type="Pfam" id="PF00563">
    <property type="entry name" value="EAL"/>
    <property type="match status" value="1"/>
</dbReference>
<dbReference type="PANTHER" id="PTHR33525:SF4">
    <property type="entry name" value="CYCLIC DI-GMP PHOSPHODIESTERASE CDGJ"/>
    <property type="match status" value="1"/>
</dbReference>
<dbReference type="InterPro" id="IPR001633">
    <property type="entry name" value="EAL_dom"/>
</dbReference>
<dbReference type="Gene3D" id="1.10.3210.10">
    <property type="entry name" value="Hypothetical protein af1432"/>
    <property type="match status" value="1"/>
</dbReference>
<dbReference type="PROSITE" id="PS51833">
    <property type="entry name" value="HDOD"/>
    <property type="match status" value="1"/>
</dbReference>
<evidence type="ECO:0000313" key="3">
    <source>
        <dbReference type="Proteomes" id="UP000015559"/>
    </source>
</evidence>
<dbReference type="KEGG" id="sdr:SCD_n00064"/>
<dbReference type="SUPFAM" id="SSF141868">
    <property type="entry name" value="EAL domain-like"/>
    <property type="match status" value="1"/>
</dbReference>